<evidence type="ECO:0000313" key="1">
    <source>
        <dbReference type="Proteomes" id="UP000887579"/>
    </source>
</evidence>
<reference evidence="2" key="1">
    <citation type="submission" date="2022-11" db="UniProtKB">
        <authorList>
            <consortium name="WormBaseParasite"/>
        </authorList>
    </citation>
    <scope>IDENTIFICATION</scope>
</reference>
<organism evidence="1 2">
    <name type="scientific">Panagrolaimus sp. ES5</name>
    <dbReference type="NCBI Taxonomy" id="591445"/>
    <lineage>
        <taxon>Eukaryota</taxon>
        <taxon>Metazoa</taxon>
        <taxon>Ecdysozoa</taxon>
        <taxon>Nematoda</taxon>
        <taxon>Chromadorea</taxon>
        <taxon>Rhabditida</taxon>
        <taxon>Tylenchina</taxon>
        <taxon>Panagrolaimomorpha</taxon>
        <taxon>Panagrolaimoidea</taxon>
        <taxon>Panagrolaimidae</taxon>
        <taxon>Panagrolaimus</taxon>
    </lineage>
</organism>
<accession>A0AC34GGT5</accession>
<evidence type="ECO:0000313" key="2">
    <source>
        <dbReference type="WBParaSite" id="ES5_v2.g28948.t1"/>
    </source>
</evidence>
<dbReference type="WBParaSite" id="ES5_v2.g28948.t1">
    <property type="protein sequence ID" value="ES5_v2.g28948.t1"/>
    <property type="gene ID" value="ES5_v2.g28948"/>
</dbReference>
<sequence length="103" mass="12470">MLSICDDELHKQRDDGLSKCRHKMQMDRFKIFERQDLETGRFDVTFEIEGKKLHAHTFILTSVSETMDVWLTDRWTTKDTVIKVENYPYACFYEFLRFLYTSE</sequence>
<proteinExistence type="predicted"/>
<dbReference type="Proteomes" id="UP000887579">
    <property type="component" value="Unplaced"/>
</dbReference>
<protein>
    <submittedName>
        <fullName evidence="2">BTB domain-containing protein</fullName>
    </submittedName>
</protein>
<name>A0AC34GGT5_9BILA</name>